<organism evidence="4 5">
    <name type="scientific">Actinokineospora spheciospongiae</name>
    <dbReference type="NCBI Taxonomy" id="909613"/>
    <lineage>
        <taxon>Bacteria</taxon>
        <taxon>Bacillati</taxon>
        <taxon>Actinomycetota</taxon>
        <taxon>Actinomycetes</taxon>
        <taxon>Pseudonocardiales</taxon>
        <taxon>Pseudonocardiaceae</taxon>
        <taxon>Actinokineospora</taxon>
    </lineage>
</organism>
<dbReference type="SUPFAM" id="SSF53474">
    <property type="entry name" value="alpha/beta-Hydrolases"/>
    <property type="match status" value="1"/>
</dbReference>
<name>W7IN02_9PSEU</name>
<sequence length="330" mass="35051">MRDRGRAAQAGGMTDTPVLEPAAQEFADATSKPPFLYDLGPVEGRKAVDGVQSGEGVERPDADITDLTIPGGPSGEVSIRVVRPAGVTGVLPAVLYTHGAGWVFGNAHTHDRLVRELAVRAGAAVVFTNYSLSPEARYPVAIEEVYTALQWIAASGAEHDIDPTRIAVAGDSVGGNMTAAITLMAKQRGGPALAAQLLFYPVTDANFDTASYEEFASGYFLSRDGMRWFWDQYTTDPAQRAEITASPLRATLDDLAGLPQALVIVGEADVLRDEGEAYAAKLRAAGVPTTAVRYQGIIHDFVMVDAMRDTHAAKAATRQGGDFLHDALHA</sequence>
<dbReference type="GO" id="GO:0016787">
    <property type="term" value="F:hydrolase activity"/>
    <property type="evidence" value="ECO:0007669"/>
    <property type="project" value="UniProtKB-KW"/>
</dbReference>
<dbReference type="InterPro" id="IPR050300">
    <property type="entry name" value="GDXG_lipolytic_enzyme"/>
</dbReference>
<dbReference type="STRING" id="909613.UO65_2439"/>
<dbReference type="InterPro" id="IPR013094">
    <property type="entry name" value="AB_hydrolase_3"/>
</dbReference>
<keyword evidence="1" id="KW-0378">Hydrolase</keyword>
<protein>
    <submittedName>
        <fullName evidence="4">Esterase/lipase</fullName>
    </submittedName>
</protein>
<dbReference type="PANTHER" id="PTHR48081:SF8">
    <property type="entry name" value="ALPHA_BETA HYDROLASE FOLD-3 DOMAIN-CONTAINING PROTEIN-RELATED"/>
    <property type="match status" value="1"/>
</dbReference>
<comment type="caution">
    <text evidence="4">The sequence shown here is derived from an EMBL/GenBank/DDBJ whole genome shotgun (WGS) entry which is preliminary data.</text>
</comment>
<dbReference type="InterPro" id="IPR029058">
    <property type="entry name" value="AB_hydrolase_fold"/>
</dbReference>
<proteinExistence type="predicted"/>
<dbReference type="Pfam" id="PF07859">
    <property type="entry name" value="Abhydrolase_3"/>
    <property type="match status" value="1"/>
</dbReference>
<reference evidence="4 5" key="1">
    <citation type="journal article" date="2014" name="Genome Announc.">
        <title>Draft Genome Sequence of the Antitrypanosomally Active Sponge-Associated Bacterium Actinokineospora sp. Strain EG49.</title>
        <authorList>
            <person name="Harjes J."/>
            <person name="Ryu T."/>
            <person name="Abdelmohsen U.R."/>
            <person name="Moitinho-Silva L."/>
            <person name="Horn H."/>
            <person name="Ravasi T."/>
            <person name="Hentschel U."/>
        </authorList>
    </citation>
    <scope>NUCLEOTIDE SEQUENCE [LARGE SCALE GENOMIC DNA]</scope>
    <source>
        <strain evidence="4 5">EG49</strain>
    </source>
</reference>
<dbReference type="PATRIC" id="fig|909613.9.peg.2443"/>
<dbReference type="Proteomes" id="UP000019277">
    <property type="component" value="Unassembled WGS sequence"/>
</dbReference>
<dbReference type="eggNOG" id="COG0657">
    <property type="taxonomic scope" value="Bacteria"/>
</dbReference>
<evidence type="ECO:0000256" key="1">
    <source>
        <dbReference type="ARBA" id="ARBA00022801"/>
    </source>
</evidence>
<dbReference type="Gene3D" id="3.40.50.1820">
    <property type="entry name" value="alpha/beta hydrolase"/>
    <property type="match status" value="1"/>
</dbReference>
<dbReference type="EMBL" id="AYXG01000083">
    <property type="protein sequence ID" value="EWC62260.1"/>
    <property type="molecule type" value="Genomic_DNA"/>
</dbReference>
<dbReference type="AlphaFoldDB" id="W7IN02"/>
<feature type="domain" description="Alpha/beta hydrolase fold-3" evidence="3">
    <location>
        <begin position="94"/>
        <end position="302"/>
    </location>
</feature>
<dbReference type="PANTHER" id="PTHR48081">
    <property type="entry name" value="AB HYDROLASE SUPERFAMILY PROTEIN C4A8.06C"/>
    <property type="match status" value="1"/>
</dbReference>
<feature type="region of interest" description="Disordered" evidence="2">
    <location>
        <begin position="1"/>
        <end position="21"/>
    </location>
</feature>
<evidence type="ECO:0000256" key="2">
    <source>
        <dbReference type="SAM" id="MobiDB-lite"/>
    </source>
</evidence>
<accession>W7IN02</accession>
<evidence type="ECO:0000313" key="5">
    <source>
        <dbReference type="Proteomes" id="UP000019277"/>
    </source>
</evidence>
<gene>
    <name evidence="4" type="ORF">UO65_2439</name>
</gene>
<keyword evidence="5" id="KW-1185">Reference proteome</keyword>
<evidence type="ECO:0000259" key="3">
    <source>
        <dbReference type="Pfam" id="PF07859"/>
    </source>
</evidence>
<evidence type="ECO:0000313" key="4">
    <source>
        <dbReference type="EMBL" id="EWC62260.1"/>
    </source>
</evidence>